<feature type="region of interest" description="Disordered" evidence="8">
    <location>
        <begin position="109"/>
        <end position="223"/>
    </location>
</feature>
<dbReference type="GO" id="GO:0032259">
    <property type="term" value="P:methylation"/>
    <property type="evidence" value="ECO:0007669"/>
    <property type="project" value="UniProtKB-KW"/>
</dbReference>
<evidence type="ECO:0000256" key="4">
    <source>
        <dbReference type="ARBA" id="ARBA00023004"/>
    </source>
</evidence>
<dbReference type="GO" id="GO:0003735">
    <property type="term" value="F:structural constituent of ribosome"/>
    <property type="evidence" value="ECO:0007669"/>
    <property type="project" value="TreeGrafter"/>
</dbReference>
<dbReference type="InterPro" id="IPR015324">
    <property type="entry name" value="Ribosomal_Rsm22-like"/>
</dbReference>
<dbReference type="GO" id="GO:0006412">
    <property type="term" value="P:translation"/>
    <property type="evidence" value="ECO:0007669"/>
    <property type="project" value="InterPro"/>
</dbReference>
<dbReference type="GO" id="GO:0046872">
    <property type="term" value="F:metal ion binding"/>
    <property type="evidence" value="ECO:0007669"/>
    <property type="project" value="UniProtKB-KW"/>
</dbReference>
<dbReference type="Gene3D" id="3.40.50.150">
    <property type="entry name" value="Vaccinia Virus protein VP39"/>
    <property type="match status" value="1"/>
</dbReference>
<keyword evidence="10" id="KW-1185">Reference proteome</keyword>
<dbReference type="GO" id="GO:0005763">
    <property type="term" value="C:mitochondrial small ribosomal subunit"/>
    <property type="evidence" value="ECO:0007669"/>
    <property type="project" value="TreeGrafter"/>
</dbReference>
<evidence type="ECO:0000256" key="5">
    <source>
        <dbReference type="ARBA" id="ARBA00023014"/>
    </source>
</evidence>
<dbReference type="PANTHER" id="PTHR13184">
    <property type="entry name" value="37S RIBOSOMAL PROTEIN S22"/>
    <property type="match status" value="1"/>
</dbReference>
<feature type="compositionally biased region" description="Acidic residues" evidence="8">
    <location>
        <begin position="157"/>
        <end position="177"/>
    </location>
</feature>
<keyword evidence="3" id="KW-0809">Transit peptide</keyword>
<dbReference type="OrthoDB" id="421327at2759"/>
<keyword evidence="9" id="KW-0808">Transferase</keyword>
<dbReference type="SUPFAM" id="SSF53335">
    <property type="entry name" value="S-adenosyl-L-methionine-dependent methyltransferases"/>
    <property type="match status" value="1"/>
</dbReference>
<dbReference type="EMBL" id="LSMT01000036">
    <property type="protein sequence ID" value="PFX31390.1"/>
    <property type="molecule type" value="Genomic_DNA"/>
</dbReference>
<comment type="caution">
    <text evidence="9">The sequence shown here is derived from an EMBL/GenBank/DDBJ whole genome shotgun (WGS) entry which is preliminary data.</text>
</comment>
<gene>
    <name evidence="9" type="primary">METTL17</name>
    <name evidence="9" type="ORF">AWC38_SpisGene3812</name>
</gene>
<dbReference type="Proteomes" id="UP000225706">
    <property type="component" value="Unassembled WGS sequence"/>
</dbReference>
<evidence type="ECO:0000313" key="9">
    <source>
        <dbReference type="EMBL" id="PFX31390.1"/>
    </source>
</evidence>
<dbReference type="InterPro" id="IPR052571">
    <property type="entry name" value="Mt_RNA_Methyltransferase"/>
</dbReference>
<dbReference type="Pfam" id="PF09243">
    <property type="entry name" value="Rsm22"/>
    <property type="match status" value="1"/>
</dbReference>
<dbReference type="AlphaFoldDB" id="A0A2B4SR89"/>
<sequence length="570" mass="65322">MSSRTICLRVVEQCRSRRFRFTHQIVLRGKVLCSNLSTNKEGPSHSEKEWGTTKEKHGYGTNGGFEKRDREAAGLFYLNTLQLPEMLQKNLDSYLKKFPRKVLENDGKKLARHIRNRGRPTDQTWQKYRESRRQREEANQAKPADILKLHKQQGDSIFDDGDNISEDEDDEFDEDSVSQETSSEPHETGDSDTDDEQDDSRTNTETTDTNDGKPAIIKKQKVVKKPRGSEYKLIRYNQREAAAYAASRLPASYGATLRVFHEISRREPNFKPENLLDFGSGSGTATWAAHETWGDSLREYQCVDVSQDMNTLAEYLLRGGEGLKHSLHIPGVYFKRLLPVSNLITYDVVVASYALSEIPKASLRKMAVISLWGKTSDFLVIIEHGNTEGFEITAEARNLVLKKGDGEPVDDESSEGNQYQYLDASAEEMDDGFVFSPCPHDVKCARSDAETRDHPCNFEQRIQLALCQRNTKLKKRGFHTERFSYIVLKKGARVSEEKPWPRVLEPVRYRKRHVICRLCCSSGDLKQKTFTKKKDSDIYKCARHLTKWGDLLPDPEDRERLRVNRKAVKS</sequence>
<dbReference type="STRING" id="50429.A0A2B4SR89"/>
<protein>
    <submittedName>
        <fullName evidence="9">Methyltransferase-like protein 17, mitochondrial</fullName>
    </submittedName>
</protein>
<dbReference type="GO" id="GO:0051536">
    <property type="term" value="F:iron-sulfur cluster binding"/>
    <property type="evidence" value="ECO:0007669"/>
    <property type="project" value="UniProtKB-KW"/>
</dbReference>
<proteinExistence type="predicted"/>
<dbReference type="PANTHER" id="PTHR13184:SF5">
    <property type="entry name" value="METHYLTRANSFERASE-LIKE PROTEIN 17, MITOCHONDRIAL"/>
    <property type="match status" value="1"/>
</dbReference>
<reference evidence="10" key="1">
    <citation type="journal article" date="2017" name="bioRxiv">
        <title>Comparative analysis of the genomes of Stylophora pistillata and Acropora digitifera provides evidence for extensive differences between species of corals.</title>
        <authorList>
            <person name="Voolstra C.R."/>
            <person name="Li Y."/>
            <person name="Liew Y.J."/>
            <person name="Baumgarten S."/>
            <person name="Zoccola D."/>
            <person name="Flot J.-F."/>
            <person name="Tambutte S."/>
            <person name="Allemand D."/>
            <person name="Aranda M."/>
        </authorList>
    </citation>
    <scope>NUCLEOTIDE SEQUENCE [LARGE SCALE GENOMIC DNA]</scope>
</reference>
<keyword evidence="4" id="KW-0408">Iron</keyword>
<comment type="subcellular location">
    <subcellularLocation>
        <location evidence="1">Mitochondrion</location>
    </subcellularLocation>
</comment>
<dbReference type="InterPro" id="IPR029063">
    <property type="entry name" value="SAM-dependent_MTases_sf"/>
</dbReference>
<keyword evidence="6" id="KW-0496">Mitochondrion</keyword>
<name>A0A2B4SR89_STYPI</name>
<feature type="compositionally biased region" description="Basic and acidic residues" evidence="8">
    <location>
        <begin position="127"/>
        <end position="139"/>
    </location>
</feature>
<evidence type="ECO:0000256" key="6">
    <source>
        <dbReference type="ARBA" id="ARBA00023128"/>
    </source>
</evidence>
<keyword evidence="9" id="KW-0489">Methyltransferase</keyword>
<evidence type="ECO:0000256" key="8">
    <source>
        <dbReference type="SAM" id="MobiDB-lite"/>
    </source>
</evidence>
<evidence type="ECO:0000256" key="1">
    <source>
        <dbReference type="ARBA" id="ARBA00004173"/>
    </source>
</evidence>
<evidence type="ECO:0000256" key="3">
    <source>
        <dbReference type="ARBA" id="ARBA00022946"/>
    </source>
</evidence>
<evidence type="ECO:0000256" key="2">
    <source>
        <dbReference type="ARBA" id="ARBA00022723"/>
    </source>
</evidence>
<feature type="region of interest" description="Disordered" evidence="8">
    <location>
        <begin position="38"/>
        <end position="65"/>
    </location>
</feature>
<evidence type="ECO:0000256" key="7">
    <source>
        <dbReference type="ARBA" id="ARBA00045681"/>
    </source>
</evidence>
<organism evidence="9 10">
    <name type="scientific">Stylophora pistillata</name>
    <name type="common">Smooth cauliflower coral</name>
    <dbReference type="NCBI Taxonomy" id="50429"/>
    <lineage>
        <taxon>Eukaryota</taxon>
        <taxon>Metazoa</taxon>
        <taxon>Cnidaria</taxon>
        <taxon>Anthozoa</taxon>
        <taxon>Hexacorallia</taxon>
        <taxon>Scleractinia</taxon>
        <taxon>Astrocoeniina</taxon>
        <taxon>Pocilloporidae</taxon>
        <taxon>Stylophora</taxon>
    </lineage>
</organism>
<accession>A0A2B4SR89</accession>
<feature type="compositionally biased region" description="Basic and acidic residues" evidence="8">
    <location>
        <begin position="42"/>
        <end position="58"/>
    </location>
</feature>
<comment type="function">
    <text evidence="7">Mitochondrial ribosome (mitoribosome) assembly factor. Binds at the interface of the head and body domains of the mitochondrial small ribosomal subunit (mt-SSU), occluding the mRNA channel and preventing compaction of the head domain towards the body. Probable inactive methyltransferase: retains the characteristic folding and ability to bind S-adenosyl-L-methionine, but it probably lost its methyltransferase activity.</text>
</comment>
<evidence type="ECO:0000313" key="10">
    <source>
        <dbReference type="Proteomes" id="UP000225706"/>
    </source>
</evidence>
<dbReference type="GO" id="GO:0008168">
    <property type="term" value="F:methyltransferase activity"/>
    <property type="evidence" value="ECO:0007669"/>
    <property type="project" value="UniProtKB-KW"/>
</dbReference>
<keyword evidence="2" id="KW-0479">Metal-binding</keyword>
<keyword evidence="5" id="KW-0411">Iron-sulfur</keyword>